<gene>
    <name evidence="2" type="ORF">GCM10010251_07050</name>
</gene>
<name>A0A918BXL4_9ACTN</name>
<reference evidence="2" key="1">
    <citation type="journal article" date="2014" name="Int. J. Syst. Evol. Microbiol.">
        <title>Complete genome sequence of Corynebacterium casei LMG S-19264T (=DSM 44701T), isolated from a smear-ripened cheese.</title>
        <authorList>
            <consortium name="US DOE Joint Genome Institute (JGI-PGF)"/>
            <person name="Walter F."/>
            <person name="Albersmeier A."/>
            <person name="Kalinowski J."/>
            <person name="Ruckert C."/>
        </authorList>
    </citation>
    <scope>NUCLEOTIDE SEQUENCE</scope>
    <source>
        <strain evidence="2">JCM 4346</strain>
    </source>
</reference>
<sequence length="63" mass="6490">MRESPVPCLAAGLPQGAAPAAPPARPVEPAPNNMDQGAGEATAQQMVGMIWTSAILAWHRSRG</sequence>
<keyword evidence="3" id="KW-1185">Reference proteome</keyword>
<organism evidence="2 3">
    <name type="scientific">Streptomyces aurantiogriseus</name>
    <dbReference type="NCBI Taxonomy" id="66870"/>
    <lineage>
        <taxon>Bacteria</taxon>
        <taxon>Bacillati</taxon>
        <taxon>Actinomycetota</taxon>
        <taxon>Actinomycetes</taxon>
        <taxon>Kitasatosporales</taxon>
        <taxon>Streptomycetaceae</taxon>
        <taxon>Streptomyces</taxon>
    </lineage>
</organism>
<evidence type="ECO:0000256" key="1">
    <source>
        <dbReference type="SAM" id="MobiDB-lite"/>
    </source>
</evidence>
<proteinExistence type="predicted"/>
<feature type="compositionally biased region" description="Low complexity" evidence="1">
    <location>
        <begin position="7"/>
        <end position="19"/>
    </location>
</feature>
<feature type="compositionally biased region" description="Pro residues" evidence="1">
    <location>
        <begin position="20"/>
        <end position="29"/>
    </location>
</feature>
<feature type="region of interest" description="Disordered" evidence="1">
    <location>
        <begin position="1"/>
        <end position="40"/>
    </location>
</feature>
<dbReference type="EMBL" id="BMSX01000002">
    <property type="protein sequence ID" value="GGQ95197.1"/>
    <property type="molecule type" value="Genomic_DNA"/>
</dbReference>
<dbReference type="Proteomes" id="UP000658320">
    <property type="component" value="Unassembled WGS sequence"/>
</dbReference>
<protein>
    <submittedName>
        <fullName evidence="2">Uncharacterized protein</fullName>
    </submittedName>
</protein>
<comment type="caution">
    <text evidence="2">The sequence shown here is derived from an EMBL/GenBank/DDBJ whole genome shotgun (WGS) entry which is preliminary data.</text>
</comment>
<accession>A0A918BXL4</accession>
<evidence type="ECO:0000313" key="2">
    <source>
        <dbReference type="EMBL" id="GGQ95197.1"/>
    </source>
</evidence>
<dbReference type="AlphaFoldDB" id="A0A918BXL4"/>
<evidence type="ECO:0000313" key="3">
    <source>
        <dbReference type="Proteomes" id="UP000658320"/>
    </source>
</evidence>
<reference evidence="2" key="2">
    <citation type="submission" date="2020-09" db="EMBL/GenBank/DDBJ databases">
        <authorList>
            <person name="Sun Q."/>
            <person name="Ohkuma M."/>
        </authorList>
    </citation>
    <scope>NUCLEOTIDE SEQUENCE</scope>
    <source>
        <strain evidence="2">JCM 4346</strain>
    </source>
</reference>